<dbReference type="GO" id="GO:0016620">
    <property type="term" value="F:oxidoreductase activity, acting on the aldehyde or oxo group of donors, NAD or NADP as acceptor"/>
    <property type="evidence" value="ECO:0007669"/>
    <property type="project" value="InterPro"/>
</dbReference>
<dbReference type="CDD" id="cd07129">
    <property type="entry name" value="ALDH_KGSADH"/>
    <property type="match status" value="1"/>
</dbReference>
<comment type="caution">
    <text evidence="3">The sequence shown here is derived from an EMBL/GenBank/DDBJ whole genome shotgun (WGS) entry which is preliminary data.</text>
</comment>
<dbReference type="InterPro" id="IPR044151">
    <property type="entry name" value="ALDH_KGSADH"/>
</dbReference>
<dbReference type="Pfam" id="PF00171">
    <property type="entry name" value="Aldedh"/>
    <property type="match status" value="1"/>
</dbReference>
<dbReference type="PANTHER" id="PTHR43353:SF3">
    <property type="entry name" value="ALDEHYDE DEHYDROGENASE-RELATED"/>
    <property type="match status" value="1"/>
</dbReference>
<dbReference type="SUPFAM" id="SSF53720">
    <property type="entry name" value="ALDH-like"/>
    <property type="match status" value="1"/>
</dbReference>
<dbReference type="Gene3D" id="3.40.309.10">
    <property type="entry name" value="Aldehyde Dehydrogenase, Chain A, domain 2"/>
    <property type="match status" value="1"/>
</dbReference>
<dbReference type="AlphaFoldDB" id="A0A916SGJ5"/>
<reference evidence="3" key="2">
    <citation type="submission" date="2020-09" db="EMBL/GenBank/DDBJ databases">
        <authorList>
            <person name="Sun Q."/>
            <person name="Zhou Y."/>
        </authorList>
    </citation>
    <scope>NUCLEOTIDE SEQUENCE</scope>
    <source>
        <strain evidence="3">CGMCC 1.12813</strain>
    </source>
</reference>
<dbReference type="Gene3D" id="3.40.605.10">
    <property type="entry name" value="Aldehyde Dehydrogenase, Chain A, domain 1"/>
    <property type="match status" value="1"/>
</dbReference>
<dbReference type="InterPro" id="IPR015590">
    <property type="entry name" value="Aldehyde_DH_dom"/>
</dbReference>
<evidence type="ECO:0000256" key="1">
    <source>
        <dbReference type="ARBA" id="ARBA00023002"/>
    </source>
</evidence>
<proteinExistence type="predicted"/>
<reference evidence="3" key="1">
    <citation type="journal article" date="2014" name="Int. J. Syst. Evol. Microbiol.">
        <title>Complete genome sequence of Corynebacterium casei LMG S-19264T (=DSM 44701T), isolated from a smear-ripened cheese.</title>
        <authorList>
            <consortium name="US DOE Joint Genome Institute (JGI-PGF)"/>
            <person name="Walter F."/>
            <person name="Albersmeier A."/>
            <person name="Kalinowski J."/>
            <person name="Ruckert C."/>
        </authorList>
    </citation>
    <scope>NUCLEOTIDE SEQUENCE</scope>
    <source>
        <strain evidence="3">CGMCC 1.12813</strain>
    </source>
</reference>
<accession>A0A916SGJ5</accession>
<dbReference type="InterPro" id="IPR016162">
    <property type="entry name" value="Ald_DH_N"/>
</dbReference>
<sequence length="525" mass="54773">MTITGEMLIGAERVRGTAGSFRAVDPSTGETVEPDFGQGDEADVDRAALLAHDAFDVYRATSPAQRADFLESIARNIEALGDTLIDRARLESGLPAARLEGERTRTTSQLRLFAELLRGGTSTGVRIDPAQPDRKPAPRLDIRQRLIGVGPVAVFGSSNFPLAFSNAGGDTASALAGGCPVVVKVHNAHPGTAMLVAGAVSDAVAEQGLPEGVYSSLIGAGNSIGAALVAHPAIKAVGFTGSRSGGLALVEIARKRREPIPVYAEMSSINPVFVFPSAITEEVAAGFVSSLTLGAGQFCTNPGLVFVPTGREGDEFTRSVGRLVAEATGQTMLTRGIREAFESGTARLDAVPGVERLGSGAPGDGPNAPGPVVFATDSDRLRSEDALQDEVFGASSLVVRYGSIDDLLALAEAIEGQLTATILAGRGENGEVSRLLPVLERKVGRILYNGWPTGVEVNHAMVHGGPFPSTSDGKTTSVGTLAIQRFLRPVAYQNLPDELLPAPLADANPWDQVRSVDGRIEGLTR</sequence>
<dbReference type="EMBL" id="BMGB01000001">
    <property type="protein sequence ID" value="GGA98032.1"/>
    <property type="molecule type" value="Genomic_DNA"/>
</dbReference>
<gene>
    <name evidence="3" type="ORF">GCM10010979_10620</name>
</gene>
<keyword evidence="1" id="KW-0560">Oxidoreductase</keyword>
<dbReference type="InterPro" id="IPR016163">
    <property type="entry name" value="Ald_DH_C"/>
</dbReference>
<keyword evidence="4" id="KW-1185">Reference proteome</keyword>
<evidence type="ECO:0000259" key="2">
    <source>
        <dbReference type="Pfam" id="PF00171"/>
    </source>
</evidence>
<dbReference type="RefSeq" id="WP_308419467.1">
    <property type="nucleotide sequence ID" value="NZ_BMGB01000001.1"/>
</dbReference>
<dbReference type="InterPro" id="IPR050740">
    <property type="entry name" value="Aldehyde_DH_Superfamily"/>
</dbReference>
<protein>
    <submittedName>
        <fullName evidence="3">Fatty aldehyde dehydrogenase</fullName>
    </submittedName>
</protein>
<evidence type="ECO:0000313" key="4">
    <source>
        <dbReference type="Proteomes" id="UP000606922"/>
    </source>
</evidence>
<feature type="domain" description="Aldehyde dehydrogenase" evidence="2">
    <location>
        <begin position="19"/>
        <end position="465"/>
    </location>
</feature>
<dbReference type="PANTHER" id="PTHR43353">
    <property type="entry name" value="SUCCINATE-SEMIALDEHYDE DEHYDROGENASE, MITOCHONDRIAL"/>
    <property type="match status" value="1"/>
</dbReference>
<dbReference type="Proteomes" id="UP000606922">
    <property type="component" value="Unassembled WGS sequence"/>
</dbReference>
<dbReference type="InterPro" id="IPR016161">
    <property type="entry name" value="Ald_DH/histidinol_DH"/>
</dbReference>
<organism evidence="3 4">
    <name type="scientific">Conyzicola nivalis</name>
    <dbReference type="NCBI Taxonomy" id="1477021"/>
    <lineage>
        <taxon>Bacteria</taxon>
        <taxon>Bacillati</taxon>
        <taxon>Actinomycetota</taxon>
        <taxon>Actinomycetes</taxon>
        <taxon>Micrococcales</taxon>
        <taxon>Microbacteriaceae</taxon>
        <taxon>Conyzicola</taxon>
    </lineage>
</organism>
<evidence type="ECO:0000313" key="3">
    <source>
        <dbReference type="EMBL" id="GGA98032.1"/>
    </source>
</evidence>
<name>A0A916SGJ5_9MICO</name>